<dbReference type="CDD" id="cd10030">
    <property type="entry name" value="UDG-F4_TTUDGA_SPO1dp_like"/>
    <property type="match status" value="1"/>
</dbReference>
<comment type="similarity">
    <text evidence="2">Belongs to the uracil-DNA glycosylase (UDG) superfamily. Type 4 (UDGa) family.</text>
</comment>
<evidence type="ECO:0000313" key="15">
    <source>
        <dbReference type="Proteomes" id="UP000604737"/>
    </source>
</evidence>
<evidence type="ECO:0000256" key="3">
    <source>
        <dbReference type="ARBA" id="ARBA00012030"/>
    </source>
</evidence>
<keyword evidence="5" id="KW-0004">4Fe-4S</keyword>
<dbReference type="EC" id="3.2.2.27" evidence="3"/>
<dbReference type="SUPFAM" id="SSF52141">
    <property type="entry name" value="Uracil-DNA glycosylase-like"/>
    <property type="match status" value="1"/>
</dbReference>
<keyword evidence="10" id="KW-0411">Iron-sulfur</keyword>
<dbReference type="InterPro" id="IPR051536">
    <property type="entry name" value="UDG_Type-4/5"/>
</dbReference>
<proteinExistence type="inferred from homology"/>
<evidence type="ECO:0000256" key="11">
    <source>
        <dbReference type="ARBA" id="ARBA00023204"/>
    </source>
</evidence>
<name>A0ABQ3GWB4_9NEIS</name>
<evidence type="ECO:0000259" key="13">
    <source>
        <dbReference type="SMART" id="SM00986"/>
    </source>
</evidence>
<comment type="catalytic activity">
    <reaction evidence="1">
        <text>Hydrolyzes single-stranded DNA or mismatched double-stranded DNA and polynucleotides, releasing free uracil.</text>
        <dbReference type="EC" id="3.2.2.27"/>
    </reaction>
</comment>
<evidence type="ECO:0000256" key="6">
    <source>
        <dbReference type="ARBA" id="ARBA00022723"/>
    </source>
</evidence>
<organism evidence="14 15">
    <name type="scientific">Jeongeupia chitinilytica</name>
    <dbReference type="NCBI Taxonomy" id="1041641"/>
    <lineage>
        <taxon>Bacteria</taxon>
        <taxon>Pseudomonadati</taxon>
        <taxon>Pseudomonadota</taxon>
        <taxon>Betaproteobacteria</taxon>
        <taxon>Neisseriales</taxon>
        <taxon>Chitinibacteraceae</taxon>
        <taxon>Jeongeupia</taxon>
    </lineage>
</organism>
<comment type="caution">
    <text evidence="14">The sequence shown here is derived from an EMBL/GenBank/DDBJ whole genome shotgun (WGS) entry which is preliminary data.</text>
</comment>
<evidence type="ECO:0000256" key="7">
    <source>
        <dbReference type="ARBA" id="ARBA00022763"/>
    </source>
</evidence>
<evidence type="ECO:0000256" key="9">
    <source>
        <dbReference type="ARBA" id="ARBA00023004"/>
    </source>
</evidence>
<keyword evidence="9" id="KW-0408">Iron</keyword>
<keyword evidence="15" id="KW-1185">Reference proteome</keyword>
<evidence type="ECO:0000313" key="14">
    <source>
        <dbReference type="EMBL" id="GHD58168.1"/>
    </source>
</evidence>
<dbReference type="PANTHER" id="PTHR33693">
    <property type="entry name" value="TYPE-5 URACIL-DNA GLYCOSYLASE"/>
    <property type="match status" value="1"/>
</dbReference>
<evidence type="ECO:0000256" key="12">
    <source>
        <dbReference type="SAM" id="MobiDB-lite"/>
    </source>
</evidence>
<reference evidence="15" key="1">
    <citation type="journal article" date="2019" name="Int. J. Syst. Evol. Microbiol.">
        <title>The Global Catalogue of Microorganisms (GCM) 10K type strain sequencing project: providing services to taxonomists for standard genome sequencing and annotation.</title>
        <authorList>
            <consortium name="The Broad Institute Genomics Platform"/>
            <consortium name="The Broad Institute Genome Sequencing Center for Infectious Disease"/>
            <person name="Wu L."/>
            <person name="Ma J."/>
        </authorList>
    </citation>
    <scope>NUCLEOTIDE SEQUENCE [LARGE SCALE GENOMIC DNA]</scope>
    <source>
        <strain evidence="15">KCTC 23701</strain>
    </source>
</reference>
<evidence type="ECO:0000256" key="10">
    <source>
        <dbReference type="ARBA" id="ARBA00023014"/>
    </source>
</evidence>
<dbReference type="InterPro" id="IPR005273">
    <property type="entry name" value="Ura-DNA_glyco_family4"/>
</dbReference>
<evidence type="ECO:0000256" key="5">
    <source>
        <dbReference type="ARBA" id="ARBA00022485"/>
    </source>
</evidence>
<dbReference type="RefSeq" id="WP_189458838.1">
    <property type="nucleotide sequence ID" value="NZ_BMYO01000002.1"/>
</dbReference>
<dbReference type="SMART" id="SM00987">
    <property type="entry name" value="UreE_C"/>
    <property type="match status" value="1"/>
</dbReference>
<keyword evidence="7" id="KW-0227">DNA damage</keyword>
<feature type="region of interest" description="Disordered" evidence="12">
    <location>
        <begin position="26"/>
        <end position="66"/>
    </location>
</feature>
<dbReference type="NCBIfam" id="TIGR00758">
    <property type="entry name" value="UDG_fam4"/>
    <property type="match status" value="1"/>
</dbReference>
<sequence>MSRYALDELGLGPIWIRRDQLAALASDAVTEDAADEAPVSTPQPAMPAAAAPIGAPTPAAAKQASRAPVVVVPDARTRAAPQAEIKPTENERSRSIAEMDWETLEASIRGCTACALCENRTQAVPGVGDRTARLLIVGEAPGAEEDKRGEPFVGAAGKLLDNMLAAIGEKRGDGVYIANVLKCRPPGNRNPQPAEVAECAPYLARQIALIKPTVIFAIGRFAIQTLLKTDAPVSALRGKVHRHDDIPVVISYHPAYLLRNLPDKAKAWQDLLLLGEQLAAAGSR</sequence>
<gene>
    <name evidence="14" type="ORF">GCM10007350_07650</name>
</gene>
<protein>
    <recommendedName>
        <fullName evidence="4">Type-4 uracil-DNA glycosylase</fullName>
        <ecNumber evidence="3">3.2.2.27</ecNumber>
    </recommendedName>
</protein>
<evidence type="ECO:0000256" key="2">
    <source>
        <dbReference type="ARBA" id="ARBA00006521"/>
    </source>
</evidence>
<dbReference type="SMART" id="SM00986">
    <property type="entry name" value="UDG"/>
    <property type="match status" value="1"/>
</dbReference>
<keyword evidence="11" id="KW-0234">DNA repair</keyword>
<dbReference type="PANTHER" id="PTHR33693:SF1">
    <property type="entry name" value="TYPE-4 URACIL-DNA GLYCOSYLASE"/>
    <property type="match status" value="1"/>
</dbReference>
<accession>A0ABQ3GWB4</accession>
<feature type="compositionally biased region" description="Low complexity" evidence="12">
    <location>
        <begin position="42"/>
        <end position="61"/>
    </location>
</feature>
<dbReference type="EMBL" id="BMYO01000002">
    <property type="protein sequence ID" value="GHD58168.1"/>
    <property type="molecule type" value="Genomic_DNA"/>
</dbReference>
<dbReference type="Proteomes" id="UP000604737">
    <property type="component" value="Unassembled WGS sequence"/>
</dbReference>
<evidence type="ECO:0000256" key="8">
    <source>
        <dbReference type="ARBA" id="ARBA00022801"/>
    </source>
</evidence>
<keyword evidence="8" id="KW-0378">Hydrolase</keyword>
<evidence type="ECO:0000256" key="4">
    <source>
        <dbReference type="ARBA" id="ARBA00019403"/>
    </source>
</evidence>
<dbReference type="Gene3D" id="3.40.470.10">
    <property type="entry name" value="Uracil-DNA glycosylase-like domain"/>
    <property type="match status" value="1"/>
</dbReference>
<dbReference type="InterPro" id="IPR036895">
    <property type="entry name" value="Uracil-DNA_glycosylase-like_sf"/>
</dbReference>
<keyword evidence="6" id="KW-0479">Metal-binding</keyword>
<dbReference type="InterPro" id="IPR005122">
    <property type="entry name" value="Uracil-DNA_glycosylase-like"/>
</dbReference>
<dbReference type="Pfam" id="PF03167">
    <property type="entry name" value="UDG"/>
    <property type="match status" value="1"/>
</dbReference>
<feature type="domain" description="Uracil-DNA glycosylase-like" evidence="13">
    <location>
        <begin position="125"/>
        <end position="272"/>
    </location>
</feature>
<evidence type="ECO:0000256" key="1">
    <source>
        <dbReference type="ARBA" id="ARBA00001400"/>
    </source>
</evidence>